<dbReference type="STRING" id="1121391.SAMN02745206_01480"/>
<dbReference type="PROSITE" id="PS50893">
    <property type="entry name" value="ABC_TRANSPORTER_2"/>
    <property type="match status" value="1"/>
</dbReference>
<keyword evidence="3 7" id="KW-0067">ATP-binding</keyword>
<evidence type="ECO:0000259" key="6">
    <source>
        <dbReference type="PROSITE" id="PS50893"/>
    </source>
</evidence>
<evidence type="ECO:0000256" key="3">
    <source>
        <dbReference type="ARBA" id="ARBA00022840"/>
    </source>
</evidence>
<evidence type="ECO:0000256" key="5">
    <source>
        <dbReference type="ARBA" id="ARBA00037066"/>
    </source>
</evidence>
<dbReference type="InterPro" id="IPR017871">
    <property type="entry name" value="ABC_transporter-like_CS"/>
</dbReference>
<evidence type="ECO:0000256" key="2">
    <source>
        <dbReference type="ARBA" id="ARBA00022741"/>
    </source>
</evidence>
<dbReference type="FunFam" id="3.40.50.300:FF:000134">
    <property type="entry name" value="Iron-enterobactin ABC transporter ATP-binding protein"/>
    <property type="match status" value="1"/>
</dbReference>
<organism evidence="7 8">
    <name type="scientific">Desulfacinum infernum DSM 9756</name>
    <dbReference type="NCBI Taxonomy" id="1121391"/>
    <lineage>
        <taxon>Bacteria</taxon>
        <taxon>Pseudomonadati</taxon>
        <taxon>Thermodesulfobacteriota</taxon>
        <taxon>Syntrophobacteria</taxon>
        <taxon>Syntrophobacterales</taxon>
        <taxon>Syntrophobacteraceae</taxon>
        <taxon>Desulfacinum</taxon>
    </lineage>
</organism>
<dbReference type="GO" id="GO:0016887">
    <property type="term" value="F:ATP hydrolysis activity"/>
    <property type="evidence" value="ECO:0007669"/>
    <property type="project" value="InterPro"/>
</dbReference>
<evidence type="ECO:0000256" key="1">
    <source>
        <dbReference type="ARBA" id="ARBA00022448"/>
    </source>
</evidence>
<dbReference type="SMART" id="SM00382">
    <property type="entry name" value="AAA"/>
    <property type="match status" value="1"/>
</dbReference>
<proteinExistence type="predicted"/>
<evidence type="ECO:0000313" key="7">
    <source>
        <dbReference type="EMBL" id="SHF18089.1"/>
    </source>
</evidence>
<accession>A0A1M4ZJ74</accession>
<keyword evidence="4" id="KW-1278">Translocase</keyword>
<gene>
    <name evidence="7" type="ORF">SAMN02745206_01480</name>
</gene>
<dbReference type="AlphaFoldDB" id="A0A1M4ZJ74"/>
<feature type="domain" description="ABC transporter" evidence="6">
    <location>
        <begin position="5"/>
        <end position="241"/>
    </location>
</feature>
<dbReference type="PANTHER" id="PTHR42794:SF1">
    <property type="entry name" value="HEMIN IMPORT ATP-BINDING PROTEIN HMUV"/>
    <property type="match status" value="1"/>
</dbReference>
<sequence>MKEAAVVQDVSVSYDRDEVIRNLTFSVRMGEFFIIAGPNGSGKSTLLKTLAGLLRPSRGRISLFGRSLESYGRRRLSHTVAYMPQTVPLDFPFTVAEVVLMGRSPHLGLFQLEGRTDMEKAREAMERTHVAHLAGRPMDRLSGGERQRVFLAQALCQEPRLLLLDEPTAALDLKHQVHLMDLLEELRGDKEITIVMVTHDINLAAMYGDTVLLLKDGRSVSLGPPAEVLTFDALEAAYGCVVLVDESPLGRFPRITPVPRRYLGKD</sequence>
<dbReference type="Pfam" id="PF00005">
    <property type="entry name" value="ABC_tran"/>
    <property type="match status" value="1"/>
</dbReference>
<evidence type="ECO:0000256" key="4">
    <source>
        <dbReference type="ARBA" id="ARBA00022967"/>
    </source>
</evidence>
<dbReference type="InterPro" id="IPR003439">
    <property type="entry name" value="ABC_transporter-like_ATP-bd"/>
</dbReference>
<name>A0A1M4ZJ74_9BACT</name>
<keyword evidence="2" id="KW-0547">Nucleotide-binding</keyword>
<dbReference type="CDD" id="cd03235">
    <property type="entry name" value="ABC_Metallic_Cations"/>
    <property type="match status" value="1"/>
</dbReference>
<dbReference type="SUPFAM" id="SSF52540">
    <property type="entry name" value="P-loop containing nucleoside triphosphate hydrolases"/>
    <property type="match status" value="1"/>
</dbReference>
<dbReference type="EMBL" id="FQVB01000012">
    <property type="protein sequence ID" value="SHF18089.1"/>
    <property type="molecule type" value="Genomic_DNA"/>
</dbReference>
<dbReference type="GO" id="GO:0005524">
    <property type="term" value="F:ATP binding"/>
    <property type="evidence" value="ECO:0007669"/>
    <property type="project" value="UniProtKB-KW"/>
</dbReference>
<evidence type="ECO:0000313" key="8">
    <source>
        <dbReference type="Proteomes" id="UP000184076"/>
    </source>
</evidence>
<dbReference type="OrthoDB" id="9809450at2"/>
<dbReference type="Gene3D" id="3.40.50.300">
    <property type="entry name" value="P-loop containing nucleotide triphosphate hydrolases"/>
    <property type="match status" value="1"/>
</dbReference>
<dbReference type="Proteomes" id="UP000184076">
    <property type="component" value="Unassembled WGS sequence"/>
</dbReference>
<keyword evidence="1" id="KW-0813">Transport</keyword>
<keyword evidence="8" id="KW-1185">Reference proteome</keyword>
<reference evidence="8" key="1">
    <citation type="submission" date="2016-11" db="EMBL/GenBank/DDBJ databases">
        <authorList>
            <person name="Varghese N."/>
            <person name="Submissions S."/>
        </authorList>
    </citation>
    <scope>NUCLEOTIDE SEQUENCE [LARGE SCALE GENOMIC DNA]</scope>
    <source>
        <strain evidence="8">DSM 9756</strain>
    </source>
</reference>
<dbReference type="PROSITE" id="PS00211">
    <property type="entry name" value="ABC_TRANSPORTER_1"/>
    <property type="match status" value="1"/>
</dbReference>
<dbReference type="InterPro" id="IPR027417">
    <property type="entry name" value="P-loop_NTPase"/>
</dbReference>
<protein>
    <submittedName>
        <fullName evidence="7">Iron complex transport system ATP-binding protein</fullName>
    </submittedName>
</protein>
<comment type="function">
    <text evidence="5">Part of the ABC transporter complex HmuTUV involved in hemin import. Responsible for energy coupling to the transport system.</text>
</comment>
<dbReference type="PANTHER" id="PTHR42794">
    <property type="entry name" value="HEMIN IMPORT ATP-BINDING PROTEIN HMUV"/>
    <property type="match status" value="1"/>
</dbReference>
<dbReference type="InterPro" id="IPR003593">
    <property type="entry name" value="AAA+_ATPase"/>
</dbReference>
<dbReference type="RefSeq" id="WP_073038356.1">
    <property type="nucleotide sequence ID" value="NZ_FQVB01000012.1"/>
</dbReference>